<dbReference type="GO" id="GO:0043138">
    <property type="term" value="F:3'-5' DNA helicase activity"/>
    <property type="evidence" value="ECO:0007669"/>
    <property type="project" value="UniProtKB-EC"/>
</dbReference>
<sequence>MVTRWGPSVLARIFRGVDSWDLQIIDGAVVVEQSGATHRAAVLEVRRPELQHTGWWTTVTLRTASGRVELPGARRSEADQIRKCILREQDLQRAATELQRGAEADLDRVAAWSEQLRQHAERPVWLAHDTLRGLDRARPALDSIDAAAREPRLGPFVGAKIAPVQQQIQNVRSLDLDDWAAARNEQFLAWESQESREFFATVEKTPLTGEQVKATVCFDNRVRVIASAGSGKTSIMVARAAYAARRELAQPAQILMLAFNKRAAEELSERVGARLGDTGSGITASTFHALGLRIIGEATGKKPSVPNDITKDKGIGRLAHVVDRLRDADPAFRRDWDLFRLVFGRPLAAFDEAPDPEAWDRDTAVSGFKTLAGEVVRSQEEVMIANWLFLNGVPYEYERSYEHDTADPQHGQYTPDFYYPQIDAYHEHWAVNAHGQAPPHFAGYAEGMQWKRATHQYYDTTLLETTSASIRNGSGFEHLARELQRLGQDLDEDPFRPIPGEEPITDAELLDLFRTFMVHAKGNQLDPATLDNTAPPGDLRTQLFLRLYATVVQAWNHDLAADRAIDFEDMINQATDHLEAGRWTSPYRLVLVDEMQDTSLARARLVAALTGAPNTYLLAVGDDWQSINRFAGSDLSVMSDFADHFGPAQTVYLTRTFRSPQTVCDIAGRFVTKNPAQLDKQVHASNPGEPTPVRAIAVEDKADYDAALDQWLTDLDNTLETTATVLVLGRYNKTEGPVSQAIGKRRRHLQVRYSTVHKSKGDEADYVVIAGLERRGFPSTIQDDPLLDLAMPGAETHPYAEERRLFYVALTRTRREVLLLTRAGHESPFLLELVGTEQTPVTAADGTDATPVICPRCKINRVVQKTGKYGPFFGCTGFPSCRYTSN</sequence>
<dbReference type="EC" id="5.6.2.4" evidence="7"/>
<dbReference type="GO" id="GO:0003916">
    <property type="term" value="F:DNA topoisomerase activity"/>
    <property type="evidence" value="ECO:0007669"/>
    <property type="project" value="InterPro"/>
</dbReference>
<dbReference type="STRING" id="1631356.VV01_21575"/>
<dbReference type="PROSITE" id="PS51198">
    <property type="entry name" value="UVRD_HELICASE_ATP_BIND"/>
    <property type="match status" value="1"/>
</dbReference>
<evidence type="ECO:0000256" key="6">
    <source>
        <dbReference type="ARBA" id="ARBA00034617"/>
    </source>
</evidence>
<comment type="catalytic activity">
    <reaction evidence="8">
        <text>ATP + H2O = ADP + phosphate + H(+)</text>
        <dbReference type="Rhea" id="RHEA:13065"/>
        <dbReference type="ChEBI" id="CHEBI:15377"/>
        <dbReference type="ChEBI" id="CHEBI:15378"/>
        <dbReference type="ChEBI" id="CHEBI:30616"/>
        <dbReference type="ChEBI" id="CHEBI:43474"/>
        <dbReference type="ChEBI" id="CHEBI:456216"/>
        <dbReference type="EC" id="5.6.2.4"/>
    </reaction>
</comment>
<evidence type="ECO:0000313" key="12">
    <source>
        <dbReference type="Proteomes" id="UP000037397"/>
    </source>
</evidence>
<dbReference type="InterPro" id="IPR013498">
    <property type="entry name" value="Topo_IA_Znf"/>
</dbReference>
<dbReference type="GO" id="GO:0005524">
    <property type="term" value="F:ATP binding"/>
    <property type="evidence" value="ECO:0007669"/>
    <property type="project" value="UniProtKB-UniRule"/>
</dbReference>
<evidence type="ECO:0000256" key="8">
    <source>
        <dbReference type="ARBA" id="ARBA00048988"/>
    </source>
</evidence>
<dbReference type="Pfam" id="PF13361">
    <property type="entry name" value="UvrD_C"/>
    <property type="match status" value="1"/>
</dbReference>
<dbReference type="GO" id="GO:0016887">
    <property type="term" value="F:ATP hydrolysis activity"/>
    <property type="evidence" value="ECO:0007669"/>
    <property type="project" value="RHEA"/>
</dbReference>
<dbReference type="GO" id="GO:0005829">
    <property type="term" value="C:cytosol"/>
    <property type="evidence" value="ECO:0007669"/>
    <property type="project" value="TreeGrafter"/>
</dbReference>
<dbReference type="Proteomes" id="UP000037397">
    <property type="component" value="Unassembled WGS sequence"/>
</dbReference>
<accession>A0A0L6CDH5</accession>
<dbReference type="Gene3D" id="3.40.50.300">
    <property type="entry name" value="P-loop containing nucleotide triphosphate hydrolases"/>
    <property type="match status" value="3"/>
</dbReference>
<keyword evidence="5" id="KW-0413">Isomerase</keyword>
<dbReference type="PANTHER" id="PTHR11070:SF63">
    <property type="entry name" value="DNA HELICASE IV"/>
    <property type="match status" value="1"/>
</dbReference>
<dbReference type="InterPro" id="IPR014016">
    <property type="entry name" value="UvrD-like_ATP-bd"/>
</dbReference>
<dbReference type="SUPFAM" id="SSF52540">
    <property type="entry name" value="P-loop containing nucleoside triphosphate hydrolases"/>
    <property type="match status" value="1"/>
</dbReference>
<keyword evidence="4 9" id="KW-0067">ATP-binding</keyword>
<comment type="caution">
    <text evidence="11">The sequence shown here is derived from an EMBL/GenBank/DDBJ whole genome shotgun (WGS) entry which is preliminary data.</text>
</comment>
<keyword evidence="12" id="KW-1185">Reference proteome</keyword>
<evidence type="ECO:0000256" key="7">
    <source>
        <dbReference type="ARBA" id="ARBA00034808"/>
    </source>
</evidence>
<dbReference type="GO" id="GO:0000725">
    <property type="term" value="P:recombinational repair"/>
    <property type="evidence" value="ECO:0007669"/>
    <property type="project" value="TreeGrafter"/>
</dbReference>
<keyword evidence="1 9" id="KW-0547">Nucleotide-binding</keyword>
<reference evidence="12" key="1">
    <citation type="submission" date="2015-03" db="EMBL/GenBank/DDBJ databases">
        <title>Luteipulveratus halotolerans sp. nov., a novel actinobacterium (Dermacoccaceae) from Sarawak, Malaysia.</title>
        <authorList>
            <person name="Juboi H."/>
            <person name="Basik A."/>
            <person name="Shamsul S.S."/>
            <person name="Arnold P."/>
            <person name="Schmitt E.K."/>
            <person name="Sanglier J.-J."/>
            <person name="Yeo T."/>
        </authorList>
    </citation>
    <scope>NUCLEOTIDE SEQUENCE [LARGE SCALE GENOMIC DNA]</scope>
    <source>
        <strain evidence="12">C296001</strain>
    </source>
</reference>
<evidence type="ECO:0000256" key="1">
    <source>
        <dbReference type="ARBA" id="ARBA00022741"/>
    </source>
</evidence>
<comment type="catalytic activity">
    <reaction evidence="6">
        <text>Couples ATP hydrolysis with the unwinding of duplex DNA by translocating in the 3'-5' direction.</text>
        <dbReference type="EC" id="5.6.2.4"/>
    </reaction>
</comment>
<dbReference type="InterPro" id="IPR014017">
    <property type="entry name" value="DNA_helicase_UvrD-like_C"/>
</dbReference>
<dbReference type="PATRIC" id="fig|1631356.3.peg.4355"/>
<evidence type="ECO:0000256" key="2">
    <source>
        <dbReference type="ARBA" id="ARBA00022801"/>
    </source>
</evidence>
<proteinExistence type="predicted"/>
<organism evidence="11 12">
    <name type="scientific">Luteipulveratus halotolerans</name>
    <dbReference type="NCBI Taxonomy" id="1631356"/>
    <lineage>
        <taxon>Bacteria</taxon>
        <taxon>Bacillati</taxon>
        <taxon>Actinomycetota</taxon>
        <taxon>Actinomycetes</taxon>
        <taxon>Micrococcales</taxon>
        <taxon>Dermacoccaceae</taxon>
        <taxon>Luteipulveratus</taxon>
    </lineage>
</organism>
<protein>
    <recommendedName>
        <fullName evidence="7">DNA 3'-5' helicase</fullName>
        <ecNumber evidence="7">5.6.2.4</ecNumber>
    </recommendedName>
</protein>
<evidence type="ECO:0000256" key="5">
    <source>
        <dbReference type="ARBA" id="ARBA00023235"/>
    </source>
</evidence>
<evidence type="ECO:0000313" key="11">
    <source>
        <dbReference type="EMBL" id="KNX35867.1"/>
    </source>
</evidence>
<evidence type="ECO:0000256" key="4">
    <source>
        <dbReference type="ARBA" id="ARBA00022840"/>
    </source>
</evidence>
<dbReference type="GO" id="GO:0006265">
    <property type="term" value="P:DNA topological change"/>
    <property type="evidence" value="ECO:0007669"/>
    <property type="project" value="InterPro"/>
</dbReference>
<feature type="domain" description="UvrD-like helicase ATP-binding" evidence="10">
    <location>
        <begin position="205"/>
        <end position="660"/>
    </location>
</feature>
<dbReference type="InterPro" id="IPR027417">
    <property type="entry name" value="P-loop_NTPase"/>
</dbReference>
<dbReference type="SUPFAM" id="SSF57783">
    <property type="entry name" value="Zinc beta-ribbon"/>
    <property type="match status" value="1"/>
</dbReference>
<keyword evidence="3 9" id="KW-0347">Helicase</keyword>
<dbReference type="Pfam" id="PF01396">
    <property type="entry name" value="Zn_ribbon_Top1"/>
    <property type="match status" value="1"/>
</dbReference>
<dbReference type="GO" id="GO:0005694">
    <property type="term" value="C:chromosome"/>
    <property type="evidence" value="ECO:0007669"/>
    <property type="project" value="InterPro"/>
</dbReference>
<evidence type="ECO:0000256" key="9">
    <source>
        <dbReference type="PROSITE-ProRule" id="PRU00560"/>
    </source>
</evidence>
<name>A0A0L6CDH5_9MICO</name>
<dbReference type="PANTHER" id="PTHR11070">
    <property type="entry name" value="UVRD / RECB / PCRA DNA HELICASE FAMILY MEMBER"/>
    <property type="match status" value="1"/>
</dbReference>
<dbReference type="Pfam" id="PF00580">
    <property type="entry name" value="UvrD-helicase"/>
    <property type="match status" value="2"/>
</dbReference>
<gene>
    <name evidence="11" type="ORF">VV01_21575</name>
</gene>
<dbReference type="InterPro" id="IPR000212">
    <property type="entry name" value="DNA_helicase_UvrD/REP"/>
</dbReference>
<dbReference type="EMBL" id="LAIR01000003">
    <property type="protein sequence ID" value="KNX35867.1"/>
    <property type="molecule type" value="Genomic_DNA"/>
</dbReference>
<evidence type="ECO:0000256" key="3">
    <source>
        <dbReference type="ARBA" id="ARBA00022806"/>
    </source>
</evidence>
<feature type="binding site" evidence="9">
    <location>
        <begin position="226"/>
        <end position="233"/>
    </location>
    <ligand>
        <name>ATP</name>
        <dbReference type="ChEBI" id="CHEBI:30616"/>
    </ligand>
</feature>
<dbReference type="AlphaFoldDB" id="A0A0L6CDH5"/>
<dbReference type="Gene3D" id="3.30.65.10">
    <property type="entry name" value="Bacterial Topoisomerase I, domain 1"/>
    <property type="match status" value="1"/>
</dbReference>
<dbReference type="Gene3D" id="3.40.91.30">
    <property type="match status" value="1"/>
</dbReference>
<keyword evidence="2 9" id="KW-0378">Hydrolase</keyword>
<evidence type="ECO:0000259" key="10">
    <source>
        <dbReference type="PROSITE" id="PS51198"/>
    </source>
</evidence>
<dbReference type="GO" id="GO:0003677">
    <property type="term" value="F:DNA binding"/>
    <property type="evidence" value="ECO:0007669"/>
    <property type="project" value="InterPro"/>
</dbReference>